<dbReference type="InterPro" id="IPR000792">
    <property type="entry name" value="Tscrpt_reg_LuxR_C"/>
</dbReference>
<dbReference type="PANTHER" id="PTHR44688:SF16">
    <property type="entry name" value="DNA-BINDING TRANSCRIPTIONAL ACTIVATOR DEVR_DOSR"/>
    <property type="match status" value="1"/>
</dbReference>
<proteinExistence type="predicted"/>
<sequence length="240" mass="26135">MSSENFVVYVLVGDPAIREMIEAAATRGGLSPIVLGSAGEYLRKPESGLPACLILGMQLPDMSGADLQQRLANIGPAIIFVSDRVDIGHSVRAIKAGAVDYLTTPVDPAGLARAVHDAIEVDRFRRAERARLAELVRRYRLLTAREREVFPLLTAGLLNKQVASRMGISLITVQIHRGRIMQKMEARTFAELVRFADALGISGEWTANAQRDWQRDGVLNGANIRGVRSPRVHAAESASS</sequence>
<keyword evidence="1" id="KW-0805">Transcription regulation</keyword>
<dbReference type="InterPro" id="IPR016032">
    <property type="entry name" value="Sig_transdc_resp-reg_C-effctor"/>
</dbReference>
<evidence type="ECO:0000313" key="7">
    <source>
        <dbReference type="EMBL" id="MBM0104890.1"/>
    </source>
</evidence>
<dbReference type="PRINTS" id="PR00038">
    <property type="entry name" value="HTHLUXR"/>
</dbReference>
<dbReference type="Pfam" id="PF00196">
    <property type="entry name" value="GerE"/>
    <property type="match status" value="1"/>
</dbReference>
<dbReference type="InterPro" id="IPR036388">
    <property type="entry name" value="WH-like_DNA-bd_sf"/>
</dbReference>
<dbReference type="SMART" id="SM00421">
    <property type="entry name" value="HTH_LUXR"/>
    <property type="match status" value="1"/>
</dbReference>
<dbReference type="InterPro" id="IPR001789">
    <property type="entry name" value="Sig_transdc_resp-reg_receiver"/>
</dbReference>
<dbReference type="SMART" id="SM00448">
    <property type="entry name" value="REC"/>
    <property type="match status" value="1"/>
</dbReference>
<evidence type="ECO:0000313" key="8">
    <source>
        <dbReference type="Proteomes" id="UP000661077"/>
    </source>
</evidence>
<comment type="caution">
    <text evidence="7">The sequence shown here is derived from an EMBL/GenBank/DDBJ whole genome shotgun (WGS) entry which is preliminary data.</text>
</comment>
<evidence type="ECO:0000256" key="3">
    <source>
        <dbReference type="ARBA" id="ARBA00023163"/>
    </source>
</evidence>
<dbReference type="RefSeq" id="WP_203166960.1">
    <property type="nucleotide sequence ID" value="NZ_JAEVLS010000002.1"/>
</dbReference>
<name>A0ABS1WV81_9GAMM</name>
<dbReference type="Proteomes" id="UP000661077">
    <property type="component" value="Unassembled WGS sequence"/>
</dbReference>
<evidence type="ECO:0000256" key="2">
    <source>
        <dbReference type="ARBA" id="ARBA00023125"/>
    </source>
</evidence>
<protein>
    <submittedName>
        <fullName evidence="7">Response regulator transcription factor</fullName>
    </submittedName>
</protein>
<accession>A0ABS1WV81</accession>
<evidence type="ECO:0000256" key="4">
    <source>
        <dbReference type="PROSITE-ProRule" id="PRU00169"/>
    </source>
</evidence>
<evidence type="ECO:0000256" key="1">
    <source>
        <dbReference type="ARBA" id="ARBA00023015"/>
    </source>
</evidence>
<keyword evidence="8" id="KW-1185">Reference proteome</keyword>
<dbReference type="Gene3D" id="1.10.10.10">
    <property type="entry name" value="Winged helix-like DNA-binding domain superfamily/Winged helix DNA-binding domain"/>
    <property type="match status" value="1"/>
</dbReference>
<dbReference type="PANTHER" id="PTHR44688">
    <property type="entry name" value="DNA-BINDING TRANSCRIPTIONAL ACTIVATOR DEVR_DOSR"/>
    <property type="match status" value="1"/>
</dbReference>
<gene>
    <name evidence="7" type="ORF">JM946_09025</name>
</gene>
<evidence type="ECO:0000259" key="5">
    <source>
        <dbReference type="PROSITE" id="PS50043"/>
    </source>
</evidence>
<dbReference type="SUPFAM" id="SSF46894">
    <property type="entry name" value="C-terminal effector domain of the bipartite response regulators"/>
    <property type="match status" value="1"/>
</dbReference>
<dbReference type="Gene3D" id="3.40.50.2300">
    <property type="match status" value="1"/>
</dbReference>
<evidence type="ECO:0000259" key="6">
    <source>
        <dbReference type="PROSITE" id="PS50110"/>
    </source>
</evidence>
<feature type="domain" description="HTH luxR-type" evidence="5">
    <location>
        <begin position="135"/>
        <end position="200"/>
    </location>
</feature>
<dbReference type="Pfam" id="PF00072">
    <property type="entry name" value="Response_reg"/>
    <property type="match status" value="1"/>
</dbReference>
<dbReference type="CDD" id="cd06170">
    <property type="entry name" value="LuxR_C_like"/>
    <property type="match status" value="1"/>
</dbReference>
<comment type="caution">
    <text evidence="4">Lacks conserved residue(s) required for the propagation of feature annotation.</text>
</comment>
<dbReference type="PROSITE" id="PS50110">
    <property type="entry name" value="RESPONSE_REGULATORY"/>
    <property type="match status" value="1"/>
</dbReference>
<dbReference type="SUPFAM" id="SSF52172">
    <property type="entry name" value="CheY-like"/>
    <property type="match status" value="1"/>
</dbReference>
<feature type="domain" description="Response regulatory" evidence="6">
    <location>
        <begin position="7"/>
        <end position="119"/>
    </location>
</feature>
<reference evidence="7 8" key="1">
    <citation type="journal article" date="2021" name="Int. J. Syst. Evol. Microbiol.">
        <title>Steroidobacter gossypii sp. nov., isolated from soil of cotton cropping field.</title>
        <authorList>
            <person name="Huang R."/>
            <person name="Yang S."/>
            <person name="Zhen C."/>
            <person name="Liu W."/>
        </authorList>
    </citation>
    <scope>NUCLEOTIDE SEQUENCE [LARGE SCALE GENOMIC DNA]</scope>
    <source>
        <strain evidence="7 8">S1-65</strain>
    </source>
</reference>
<dbReference type="PROSITE" id="PS00622">
    <property type="entry name" value="HTH_LUXR_1"/>
    <property type="match status" value="1"/>
</dbReference>
<dbReference type="PROSITE" id="PS50043">
    <property type="entry name" value="HTH_LUXR_2"/>
    <property type="match status" value="1"/>
</dbReference>
<organism evidence="7 8">
    <name type="scientific">Steroidobacter gossypii</name>
    <dbReference type="NCBI Taxonomy" id="2805490"/>
    <lineage>
        <taxon>Bacteria</taxon>
        <taxon>Pseudomonadati</taxon>
        <taxon>Pseudomonadota</taxon>
        <taxon>Gammaproteobacteria</taxon>
        <taxon>Steroidobacterales</taxon>
        <taxon>Steroidobacteraceae</taxon>
        <taxon>Steroidobacter</taxon>
    </lineage>
</organism>
<dbReference type="InterPro" id="IPR011006">
    <property type="entry name" value="CheY-like_superfamily"/>
</dbReference>
<keyword evidence="3" id="KW-0804">Transcription</keyword>
<keyword evidence="2" id="KW-0238">DNA-binding</keyword>
<dbReference type="EMBL" id="JAEVLS010000002">
    <property type="protein sequence ID" value="MBM0104890.1"/>
    <property type="molecule type" value="Genomic_DNA"/>
</dbReference>